<dbReference type="NCBIfam" id="TIGR02453">
    <property type="entry name" value="TIGR02453 family protein"/>
    <property type="match status" value="1"/>
</dbReference>
<accession>A0A433D2B5</accession>
<feature type="compositionally biased region" description="Polar residues" evidence="1">
    <location>
        <begin position="12"/>
        <end position="21"/>
    </location>
</feature>
<feature type="compositionally biased region" description="Basic residues" evidence="1">
    <location>
        <begin position="90"/>
        <end position="101"/>
    </location>
</feature>
<gene>
    <name evidence="2" type="ORF">BC936DRAFT_148780</name>
</gene>
<feature type="compositionally biased region" description="Basic residues" evidence="1">
    <location>
        <begin position="1"/>
        <end position="11"/>
    </location>
</feature>
<feature type="compositionally biased region" description="Acidic residues" evidence="1">
    <location>
        <begin position="72"/>
        <end position="87"/>
    </location>
</feature>
<comment type="caution">
    <text evidence="2">The sequence shown here is derived from an EMBL/GenBank/DDBJ whole genome shotgun (WGS) entry which is preliminary data.</text>
</comment>
<feature type="region of interest" description="Disordered" evidence="1">
    <location>
        <begin position="1"/>
        <end position="118"/>
    </location>
</feature>
<evidence type="ECO:0008006" key="4">
    <source>
        <dbReference type="Google" id="ProtNLM"/>
    </source>
</evidence>
<proteinExistence type="predicted"/>
<dbReference type="EMBL" id="RBNI01008017">
    <property type="protein sequence ID" value="RUP44975.1"/>
    <property type="molecule type" value="Genomic_DNA"/>
</dbReference>
<name>A0A433D2B5_9FUNG</name>
<keyword evidence="3" id="KW-1185">Reference proteome</keyword>
<organism evidence="2 3">
    <name type="scientific">Jimgerdemannia flammicorona</name>
    <dbReference type="NCBI Taxonomy" id="994334"/>
    <lineage>
        <taxon>Eukaryota</taxon>
        <taxon>Fungi</taxon>
        <taxon>Fungi incertae sedis</taxon>
        <taxon>Mucoromycota</taxon>
        <taxon>Mucoromycotina</taxon>
        <taxon>Endogonomycetes</taxon>
        <taxon>Endogonales</taxon>
        <taxon>Endogonaceae</taxon>
        <taxon>Jimgerdemannia</taxon>
    </lineage>
</organism>
<protein>
    <recommendedName>
        <fullName evidence="4">TIGR02453 family protein</fullName>
    </recommendedName>
</protein>
<dbReference type="PANTHER" id="PTHR36452">
    <property type="entry name" value="CHROMOSOME 12, WHOLE GENOME SHOTGUN SEQUENCE"/>
    <property type="match status" value="1"/>
</dbReference>
<dbReference type="InterPro" id="IPR012808">
    <property type="entry name" value="CHP02453"/>
</dbReference>
<evidence type="ECO:0000256" key="1">
    <source>
        <dbReference type="SAM" id="MobiDB-lite"/>
    </source>
</evidence>
<sequence>MPLKAPPRRSARTSQPNSTSAGIRKTADNANSVTNVKPNSNSVSPKKVVRASTKTAKTARPQKKRTRNKSDDETDSDPSTPEDEEEATPAKKKIKPTKSKTRSTPIPRPPESPYPDAISPDVLEFMQELAENNDREWMLVNNDRWHATKKDFTDFIALVMKELKEIDTTILNVEPKEAVFRLKYDRDLRFTNDLSPYKTYLSAAFSRGGKKSPFAAYYISICPGNKSYLGAGVWHPSTPILTRIRNGIDQDPTLLYQALELDEVQAFFGKKGIAVLEHEAERLKTAPRGFPKDHAEIELLKYKSFVVGKALTDEEVVGEGFLEKVVQGLEAIVPFVTVLNGWTG</sequence>
<dbReference type="OrthoDB" id="2537769at2759"/>
<reference evidence="2 3" key="1">
    <citation type="journal article" date="2018" name="New Phytol.">
        <title>Phylogenomics of Endogonaceae and evolution of mycorrhizas within Mucoromycota.</title>
        <authorList>
            <person name="Chang Y."/>
            <person name="Desiro A."/>
            <person name="Na H."/>
            <person name="Sandor L."/>
            <person name="Lipzen A."/>
            <person name="Clum A."/>
            <person name="Barry K."/>
            <person name="Grigoriev I.V."/>
            <person name="Martin F.M."/>
            <person name="Stajich J.E."/>
            <person name="Smith M.E."/>
            <person name="Bonito G."/>
            <person name="Spatafora J.W."/>
        </authorList>
    </citation>
    <scope>NUCLEOTIDE SEQUENCE [LARGE SCALE GENOMIC DNA]</scope>
    <source>
        <strain evidence="2 3">GMNB39</strain>
    </source>
</reference>
<evidence type="ECO:0000313" key="3">
    <source>
        <dbReference type="Proteomes" id="UP000268093"/>
    </source>
</evidence>
<dbReference type="Proteomes" id="UP000268093">
    <property type="component" value="Unassembled WGS sequence"/>
</dbReference>
<dbReference type="Pfam" id="PF09365">
    <property type="entry name" value="DUF2461"/>
    <property type="match status" value="1"/>
</dbReference>
<feature type="compositionally biased region" description="Polar residues" evidence="1">
    <location>
        <begin position="28"/>
        <end position="44"/>
    </location>
</feature>
<dbReference type="PANTHER" id="PTHR36452:SF1">
    <property type="entry name" value="DUF2461 DOMAIN-CONTAINING PROTEIN"/>
    <property type="match status" value="1"/>
</dbReference>
<evidence type="ECO:0000313" key="2">
    <source>
        <dbReference type="EMBL" id="RUP44975.1"/>
    </source>
</evidence>
<dbReference type="AlphaFoldDB" id="A0A433D2B5"/>